<dbReference type="AlphaFoldDB" id="A0A2A2JQX9"/>
<dbReference type="SUPFAM" id="SSF47862">
    <property type="entry name" value="Saposin"/>
    <property type="match status" value="1"/>
</dbReference>
<feature type="domain" description="Saposin B-type" evidence="3">
    <location>
        <begin position="23"/>
        <end position="107"/>
    </location>
</feature>
<evidence type="ECO:0000313" key="4">
    <source>
        <dbReference type="EMBL" id="PAV64095.1"/>
    </source>
</evidence>
<feature type="signal peptide" evidence="2">
    <location>
        <begin position="1"/>
        <end position="19"/>
    </location>
</feature>
<keyword evidence="5" id="KW-1185">Reference proteome</keyword>
<gene>
    <name evidence="4" type="ORF">WR25_15833</name>
</gene>
<dbReference type="Proteomes" id="UP000218231">
    <property type="component" value="Unassembled WGS sequence"/>
</dbReference>
<dbReference type="PROSITE" id="PS50015">
    <property type="entry name" value="SAP_B"/>
    <property type="match status" value="1"/>
</dbReference>
<evidence type="ECO:0000313" key="5">
    <source>
        <dbReference type="Proteomes" id="UP000218231"/>
    </source>
</evidence>
<reference evidence="4 5" key="1">
    <citation type="journal article" date="2017" name="Curr. Biol.">
        <title>Genome architecture and evolution of a unichromosomal asexual nematode.</title>
        <authorList>
            <person name="Fradin H."/>
            <person name="Zegar C."/>
            <person name="Gutwein M."/>
            <person name="Lucas J."/>
            <person name="Kovtun M."/>
            <person name="Corcoran D."/>
            <person name="Baugh L.R."/>
            <person name="Kiontke K."/>
            <person name="Gunsalus K."/>
            <person name="Fitch D.H."/>
            <person name="Piano F."/>
        </authorList>
    </citation>
    <scope>NUCLEOTIDE SEQUENCE [LARGE SCALE GENOMIC DNA]</scope>
    <source>
        <strain evidence="4">PF1309</strain>
    </source>
</reference>
<evidence type="ECO:0000256" key="2">
    <source>
        <dbReference type="SAM" id="SignalP"/>
    </source>
</evidence>
<evidence type="ECO:0000259" key="3">
    <source>
        <dbReference type="PROSITE" id="PS50015"/>
    </source>
</evidence>
<proteinExistence type="predicted"/>
<feature type="chain" id="PRO_5012765053" description="Saposin B-type domain-containing protein" evidence="2">
    <location>
        <begin position="20"/>
        <end position="136"/>
    </location>
</feature>
<dbReference type="EMBL" id="LIAE01010277">
    <property type="protein sequence ID" value="PAV64095.1"/>
    <property type="molecule type" value="Genomic_DNA"/>
</dbReference>
<dbReference type="SMART" id="SM00741">
    <property type="entry name" value="SapB"/>
    <property type="match status" value="1"/>
</dbReference>
<name>A0A2A2JQX9_9BILA</name>
<comment type="caution">
    <text evidence="4">The sequence shown here is derived from an EMBL/GenBank/DDBJ whole genome shotgun (WGS) entry which is preliminary data.</text>
</comment>
<keyword evidence="1" id="KW-1015">Disulfide bond</keyword>
<accession>A0A2A2JQX9</accession>
<keyword evidence="2" id="KW-0732">Signal</keyword>
<sequence>MKNLCIAIVVAFLAFYATAQRQPLDGCQTCEWLMAMARWHFNNNVTDENALKTQLIIECQHLHGGSAEVQQCIQIVNNNIDKIYSDLQAGDRDGQTCYDIGECTSPSGETFPHFTGTFPTREARIPRRFKRHVRQH</sequence>
<evidence type="ECO:0000256" key="1">
    <source>
        <dbReference type="ARBA" id="ARBA00023157"/>
    </source>
</evidence>
<dbReference type="Gene3D" id="1.10.225.10">
    <property type="entry name" value="Saposin-like"/>
    <property type="match status" value="1"/>
</dbReference>
<dbReference type="InterPro" id="IPR008139">
    <property type="entry name" value="SaposinB_dom"/>
</dbReference>
<organism evidence="4 5">
    <name type="scientific">Diploscapter pachys</name>
    <dbReference type="NCBI Taxonomy" id="2018661"/>
    <lineage>
        <taxon>Eukaryota</taxon>
        <taxon>Metazoa</taxon>
        <taxon>Ecdysozoa</taxon>
        <taxon>Nematoda</taxon>
        <taxon>Chromadorea</taxon>
        <taxon>Rhabditida</taxon>
        <taxon>Rhabditina</taxon>
        <taxon>Rhabditomorpha</taxon>
        <taxon>Rhabditoidea</taxon>
        <taxon>Rhabditidae</taxon>
        <taxon>Diploscapter</taxon>
    </lineage>
</organism>
<protein>
    <recommendedName>
        <fullName evidence="3">Saposin B-type domain-containing protein</fullName>
    </recommendedName>
</protein>
<dbReference type="InterPro" id="IPR011001">
    <property type="entry name" value="Saposin-like"/>
</dbReference>
<dbReference type="OrthoDB" id="5810151at2759"/>